<dbReference type="OrthoDB" id="8705947at2"/>
<keyword evidence="2" id="KW-1185">Reference proteome</keyword>
<dbReference type="Proteomes" id="UP000265955">
    <property type="component" value="Unassembled WGS sequence"/>
</dbReference>
<organism evidence="1 2">
    <name type="scientific">Noviherbaspirillum saxi</name>
    <dbReference type="NCBI Taxonomy" id="2320863"/>
    <lineage>
        <taxon>Bacteria</taxon>
        <taxon>Pseudomonadati</taxon>
        <taxon>Pseudomonadota</taxon>
        <taxon>Betaproteobacteria</taxon>
        <taxon>Burkholderiales</taxon>
        <taxon>Oxalobacteraceae</taxon>
        <taxon>Noviherbaspirillum</taxon>
    </lineage>
</organism>
<accession>A0A3A3G534</accession>
<gene>
    <name evidence="1" type="ORF">D3871_00870</name>
</gene>
<reference evidence="2" key="1">
    <citation type="submission" date="2018-09" db="EMBL/GenBank/DDBJ databases">
        <authorList>
            <person name="Zhu H."/>
        </authorList>
    </citation>
    <scope>NUCLEOTIDE SEQUENCE [LARGE SCALE GENOMIC DNA]</scope>
    <source>
        <strain evidence="2">K1R23-30</strain>
    </source>
</reference>
<dbReference type="AlphaFoldDB" id="A0A3A3G534"/>
<evidence type="ECO:0000313" key="1">
    <source>
        <dbReference type="EMBL" id="RJF97245.1"/>
    </source>
</evidence>
<dbReference type="EMBL" id="QYUO01000001">
    <property type="protein sequence ID" value="RJF97245.1"/>
    <property type="molecule type" value="Genomic_DNA"/>
</dbReference>
<proteinExistence type="predicted"/>
<protein>
    <submittedName>
        <fullName evidence="1">Uncharacterized protein</fullName>
    </submittedName>
</protein>
<comment type="caution">
    <text evidence="1">The sequence shown here is derived from an EMBL/GenBank/DDBJ whole genome shotgun (WGS) entry which is preliminary data.</text>
</comment>
<evidence type="ECO:0000313" key="2">
    <source>
        <dbReference type="Proteomes" id="UP000265955"/>
    </source>
</evidence>
<dbReference type="RefSeq" id="WP_119767195.1">
    <property type="nucleotide sequence ID" value="NZ_QYUO01000001.1"/>
</dbReference>
<sequence>MSPDIVIVREGDGYRLLHGHLRLANELGQSGAVDVEVRGEGRVSIVRHRSEYEVHRDGQRLPLYRQ</sequence>
<name>A0A3A3G534_9BURK</name>